<comment type="similarity">
    <text evidence="5">Belongs to the TRAFAC class OBG-HflX-like GTPase superfamily. HflX GTPase family.</text>
</comment>
<gene>
    <name evidence="5" type="primary">hflX</name>
    <name evidence="7" type="ORF">CUR86_09035</name>
</gene>
<evidence type="ECO:0000256" key="2">
    <source>
        <dbReference type="ARBA" id="ARBA00022741"/>
    </source>
</evidence>
<dbReference type="SUPFAM" id="SSF52540">
    <property type="entry name" value="P-loop containing nucleoside triphosphate hydrolases"/>
    <property type="match status" value="1"/>
</dbReference>
<evidence type="ECO:0000256" key="5">
    <source>
        <dbReference type="HAMAP-Rule" id="MF_00900"/>
    </source>
</evidence>
<evidence type="ECO:0000256" key="4">
    <source>
        <dbReference type="ARBA" id="ARBA00023134"/>
    </source>
</evidence>
<evidence type="ECO:0000256" key="3">
    <source>
        <dbReference type="ARBA" id="ARBA00022842"/>
    </source>
</evidence>
<dbReference type="InterPro" id="IPR025121">
    <property type="entry name" value="GTPase_HflX_N"/>
</dbReference>
<dbReference type="Proteomes" id="UP001162135">
    <property type="component" value="Unassembled WGS sequence"/>
</dbReference>
<dbReference type="Pfam" id="PF16360">
    <property type="entry name" value="GTP-bdg_M"/>
    <property type="match status" value="1"/>
</dbReference>
<dbReference type="NCBIfam" id="NF008280">
    <property type="entry name" value="PRK11058.1"/>
    <property type="match status" value="1"/>
</dbReference>
<dbReference type="InterPro" id="IPR035647">
    <property type="entry name" value="EFG_III/V"/>
</dbReference>
<name>A0ABT6I4H1_9GAMM</name>
<accession>A0ABT6I4H1</accession>
<dbReference type="PIRSF" id="PIRSF006809">
    <property type="entry name" value="GTP-binding_hflX_prd"/>
    <property type="match status" value="1"/>
</dbReference>
<dbReference type="PANTHER" id="PTHR10229">
    <property type="entry name" value="GTP-BINDING PROTEIN HFLX"/>
    <property type="match status" value="1"/>
</dbReference>
<dbReference type="InterPro" id="IPR042108">
    <property type="entry name" value="GTPase_HflX_N_sf"/>
</dbReference>
<dbReference type="PANTHER" id="PTHR10229:SF0">
    <property type="entry name" value="GTP-BINDING PROTEIN 6-RELATED"/>
    <property type="match status" value="1"/>
</dbReference>
<dbReference type="Gene3D" id="3.40.50.300">
    <property type="entry name" value="P-loop containing nucleotide triphosphate hydrolases"/>
    <property type="match status" value="1"/>
</dbReference>
<dbReference type="Pfam" id="PF13167">
    <property type="entry name" value="GTP-bdg_N"/>
    <property type="match status" value="1"/>
</dbReference>
<comment type="subunit">
    <text evidence="5">Monomer. Associates with the 50S ribosomal subunit.</text>
</comment>
<keyword evidence="1" id="KW-0479">Metal-binding</keyword>
<reference evidence="7" key="2">
    <citation type="submission" date="2017-11" db="EMBL/GenBank/DDBJ databases">
        <authorList>
            <person name="Das S.K."/>
        </authorList>
    </citation>
    <scope>NUCLEOTIDE SEQUENCE</scope>
    <source>
        <strain evidence="7">S4-41</strain>
    </source>
</reference>
<feature type="domain" description="Hflx-type G" evidence="6">
    <location>
        <begin position="199"/>
        <end position="365"/>
    </location>
</feature>
<keyword evidence="2 5" id="KW-0547">Nucleotide-binding</keyword>
<comment type="function">
    <text evidence="5">GTPase that associates with the 50S ribosomal subunit and may have a role during protein synthesis or ribosome biogenesis.</text>
</comment>
<dbReference type="Gene3D" id="3.40.50.11060">
    <property type="entry name" value="GTPase HflX, N-terminal domain"/>
    <property type="match status" value="1"/>
</dbReference>
<dbReference type="InterPro" id="IPR027417">
    <property type="entry name" value="P-loop_NTPase"/>
</dbReference>
<dbReference type="SUPFAM" id="SSF54980">
    <property type="entry name" value="EF-G C-terminal domain-like"/>
    <property type="match status" value="1"/>
</dbReference>
<comment type="caution">
    <text evidence="7">The sequence shown here is derived from an EMBL/GenBank/DDBJ whole genome shotgun (WGS) entry which is preliminary data.</text>
</comment>
<dbReference type="EMBL" id="PGFS01000001">
    <property type="protein sequence ID" value="MDH4572588.1"/>
    <property type="molecule type" value="Genomic_DNA"/>
</dbReference>
<dbReference type="PROSITE" id="PS51705">
    <property type="entry name" value="G_HFLX"/>
    <property type="match status" value="1"/>
</dbReference>
<organism evidence="7 8">
    <name type="scientific">Salinicola acroporae</name>
    <dbReference type="NCBI Taxonomy" id="1541440"/>
    <lineage>
        <taxon>Bacteria</taxon>
        <taxon>Pseudomonadati</taxon>
        <taxon>Pseudomonadota</taxon>
        <taxon>Gammaproteobacteria</taxon>
        <taxon>Oceanospirillales</taxon>
        <taxon>Halomonadaceae</taxon>
        <taxon>Salinicola</taxon>
    </lineage>
</organism>
<dbReference type="RefSeq" id="WP_110717137.1">
    <property type="nucleotide sequence ID" value="NZ_PGFS01000001.1"/>
</dbReference>
<keyword evidence="3" id="KW-0460">Magnesium</keyword>
<dbReference type="InterPro" id="IPR006073">
    <property type="entry name" value="GTP-bd"/>
</dbReference>
<dbReference type="InterPro" id="IPR030394">
    <property type="entry name" value="G_HFLX_dom"/>
</dbReference>
<keyword evidence="4 5" id="KW-0342">GTP-binding</keyword>
<dbReference type="InterPro" id="IPR016496">
    <property type="entry name" value="GTPase_HflX"/>
</dbReference>
<dbReference type="HAMAP" id="MF_00900">
    <property type="entry name" value="GTPase_HflX"/>
    <property type="match status" value="1"/>
</dbReference>
<sequence length="440" mass="49620">MFFERPDAGETAILVHVDFQDEQEREDPGELLELVRSAGAESATLIQGSRRRPDPRSFIGSGKLDEVKAALEAHHAELVIFNHALSPSQERNLERALKCRVLDRTGLILDIFAQRARTHEGKLQVELAQLEYMSTRLVRGWTHLERQKGGIGLRGPGETQLETDRRLLRGRIKSIHKRLEKVRKQRDQNRRARARAEVPSVSLVGYTNAGKSTLFNSITASEVYAADQLFATLDPTLRRLDVPDVGDVVLADTVGFIRHLPHKLVEAFQATLQEATEASLIVHVIDAADPDRELNVAQVDSVLSEIDADEVPRLLVMNKIDLLGTSPRIERDEHGFPQVVWLSARDGEGLELLREALGEWLAEDILDIRLTLTPEQGRLRAALHELQAVQSEAFDEQGHSNLEIRLPRREFMQMMARLGERADDYLPTSEKTPVADWERV</sequence>
<proteinExistence type="inferred from homology"/>
<evidence type="ECO:0000256" key="1">
    <source>
        <dbReference type="ARBA" id="ARBA00022723"/>
    </source>
</evidence>
<dbReference type="CDD" id="cd01878">
    <property type="entry name" value="HflX"/>
    <property type="match status" value="1"/>
</dbReference>
<dbReference type="InterPro" id="IPR032305">
    <property type="entry name" value="GTP-bd_M"/>
</dbReference>
<dbReference type="NCBIfam" id="TIGR03156">
    <property type="entry name" value="GTP_HflX"/>
    <property type="match status" value="1"/>
</dbReference>
<keyword evidence="5" id="KW-0963">Cytoplasm</keyword>
<evidence type="ECO:0000313" key="8">
    <source>
        <dbReference type="Proteomes" id="UP001162135"/>
    </source>
</evidence>
<keyword evidence="8" id="KW-1185">Reference proteome</keyword>
<reference evidence="7" key="1">
    <citation type="journal article" date="2015" name="Antonie Van Leeuwenhoek">
        <title>Comparative 16S rRNA signatures and multilocus sequence analysis for the genus Salinicola and description of Salinicola acroporae sp. nov., isolated from coral Acropora digitifera.</title>
        <authorList>
            <person name="Lepcha R.T."/>
            <person name="Poddar A."/>
            <person name="Schumann P."/>
            <person name="Das S.K."/>
        </authorList>
    </citation>
    <scope>NUCLEOTIDE SEQUENCE</scope>
    <source>
        <strain evidence="7">S4-41</strain>
    </source>
</reference>
<protein>
    <recommendedName>
        <fullName evidence="5">GTPase HflX</fullName>
    </recommendedName>
    <alternativeName>
        <fullName evidence="5">GTP-binding protein HflX</fullName>
    </alternativeName>
</protein>
<dbReference type="Gene3D" id="6.10.250.2860">
    <property type="match status" value="1"/>
</dbReference>
<dbReference type="PRINTS" id="PR00326">
    <property type="entry name" value="GTP1OBG"/>
</dbReference>
<dbReference type="Pfam" id="PF01926">
    <property type="entry name" value="MMR_HSR1"/>
    <property type="match status" value="1"/>
</dbReference>
<evidence type="ECO:0000313" key="7">
    <source>
        <dbReference type="EMBL" id="MDH4572588.1"/>
    </source>
</evidence>
<evidence type="ECO:0000259" key="6">
    <source>
        <dbReference type="PROSITE" id="PS51705"/>
    </source>
</evidence>
<comment type="subcellular location">
    <subcellularLocation>
        <location evidence="5">Cytoplasm</location>
    </subcellularLocation>
    <text evidence="5">May associate with membranes.</text>
</comment>